<dbReference type="PANTHER" id="PTHR37524">
    <property type="entry name" value="RIBOSOMAL RNA LARGE SUBUNIT METHYLTRANSFERASE M"/>
    <property type="match status" value="1"/>
</dbReference>
<keyword evidence="2" id="KW-0808">Transferase</keyword>
<comment type="caution">
    <text evidence="2">The sequence shown here is derived from an EMBL/GenBank/DDBJ whole genome shotgun (WGS) entry which is preliminary data.</text>
</comment>
<dbReference type="Pfam" id="PF01728">
    <property type="entry name" value="FtsJ"/>
    <property type="match status" value="1"/>
</dbReference>
<reference evidence="2" key="1">
    <citation type="submission" date="2016-10" db="EMBL/GenBank/DDBJ databases">
        <title>Sequence of Gallionella enrichment culture.</title>
        <authorList>
            <person name="Poehlein A."/>
            <person name="Muehling M."/>
            <person name="Daniel R."/>
        </authorList>
    </citation>
    <scope>NUCLEOTIDE SEQUENCE</scope>
</reference>
<proteinExistence type="predicted"/>
<dbReference type="SUPFAM" id="SSF53335">
    <property type="entry name" value="S-adenosyl-L-methionine-dependent methyltransferases"/>
    <property type="match status" value="1"/>
</dbReference>
<gene>
    <name evidence="2" type="primary">rlmM_3</name>
    <name evidence="2" type="ORF">GALL_97830</name>
</gene>
<name>A0A1J5SV34_9ZZZZ</name>
<evidence type="ECO:0000259" key="1">
    <source>
        <dbReference type="Pfam" id="PF01728"/>
    </source>
</evidence>
<evidence type="ECO:0000313" key="2">
    <source>
        <dbReference type="EMBL" id="OIR07920.1"/>
    </source>
</evidence>
<dbReference type="Gene3D" id="3.40.50.150">
    <property type="entry name" value="Vaccinia Virus protein VP39"/>
    <property type="match status" value="1"/>
</dbReference>
<dbReference type="InterPro" id="IPR029063">
    <property type="entry name" value="SAM-dependent_MTases_sf"/>
</dbReference>
<dbReference type="GO" id="GO:0032259">
    <property type="term" value="P:methylation"/>
    <property type="evidence" value="ECO:0007669"/>
    <property type="project" value="UniProtKB-KW"/>
</dbReference>
<dbReference type="PANTHER" id="PTHR37524:SF2">
    <property type="entry name" value="RIBOSOMAL RNA METHYLTRANSFERASE FTSJ DOMAIN-CONTAINING PROTEIN"/>
    <property type="match status" value="1"/>
</dbReference>
<accession>A0A1J5SV34</accession>
<organism evidence="2">
    <name type="scientific">mine drainage metagenome</name>
    <dbReference type="NCBI Taxonomy" id="410659"/>
    <lineage>
        <taxon>unclassified sequences</taxon>
        <taxon>metagenomes</taxon>
        <taxon>ecological metagenomes</taxon>
    </lineage>
</organism>
<dbReference type="EC" id="2.1.1.186" evidence="2"/>
<dbReference type="InterPro" id="IPR002877">
    <property type="entry name" value="RNA_MeTrfase_FtsJ_dom"/>
</dbReference>
<keyword evidence="2" id="KW-0489">Methyltransferase</keyword>
<protein>
    <submittedName>
        <fullName evidence="2">Ribosomal RNA large subunit methyltransferase M</fullName>
        <ecNumber evidence="2">2.1.1.186</ecNumber>
    </submittedName>
</protein>
<feature type="domain" description="Ribosomal RNA methyltransferase FtsJ" evidence="1">
    <location>
        <begin position="153"/>
        <end position="241"/>
    </location>
</feature>
<sequence>MDTERPPSGWTGYLAADGFLDDLLAELGPVRAVEGRLVLADGPPRRAAWAQNIWYDPEILPVASIGDAARQLKAIQRNWAAYAPRLHRRTALVGEKLPPVSARPLVFGQPAPTAPLGSWCFLDETTVLAARRCSSPFPHGEVRFVEDRQTPPNRAYLKLWDAFTTSGVRPRPGDLCLDLGASPGGWTWVLQSVGARVISVDKAPLDPAIAALPNVSCLRQSAFAVEPRATGPVDWLFSDVICYPSRLLTYVERWLASGLVGGMLCTLKFQGDTDHDTAAKFAAIPGGKLMHLAHNKHELTWLWQKTA</sequence>
<dbReference type="AlphaFoldDB" id="A0A1J5SV34"/>
<dbReference type="GO" id="GO:0008168">
    <property type="term" value="F:methyltransferase activity"/>
    <property type="evidence" value="ECO:0007669"/>
    <property type="project" value="UniProtKB-KW"/>
</dbReference>
<dbReference type="EMBL" id="MLJW01000034">
    <property type="protein sequence ID" value="OIR07920.1"/>
    <property type="molecule type" value="Genomic_DNA"/>
</dbReference>